<evidence type="ECO:0000256" key="9">
    <source>
        <dbReference type="ARBA" id="ARBA00022777"/>
    </source>
</evidence>
<keyword evidence="7 14" id="KW-0812">Transmembrane</keyword>
<keyword evidence="11 14" id="KW-1133">Transmembrane helix</keyword>
<keyword evidence="6" id="KW-0808">Transferase</keyword>
<keyword evidence="13 14" id="KW-0472">Membrane</keyword>
<evidence type="ECO:0000256" key="10">
    <source>
        <dbReference type="ARBA" id="ARBA00022840"/>
    </source>
</evidence>
<dbReference type="InterPro" id="IPR036097">
    <property type="entry name" value="HisK_dim/P_sf"/>
</dbReference>
<evidence type="ECO:0000256" key="4">
    <source>
        <dbReference type="ARBA" id="ARBA00022475"/>
    </source>
</evidence>
<dbReference type="Gene3D" id="1.10.287.130">
    <property type="match status" value="1"/>
</dbReference>
<dbReference type="CDD" id="cd00082">
    <property type="entry name" value="HisKA"/>
    <property type="match status" value="1"/>
</dbReference>
<proteinExistence type="predicted"/>
<gene>
    <name evidence="16" type="ORF">EVA_15853</name>
</gene>
<keyword evidence="5" id="KW-0597">Phosphoprotein</keyword>
<dbReference type="PROSITE" id="PS50109">
    <property type="entry name" value="HIS_KIN"/>
    <property type="match status" value="1"/>
</dbReference>
<dbReference type="FunFam" id="1.10.287.130:FF:000008">
    <property type="entry name" value="Two-component sensor histidine kinase"/>
    <property type="match status" value="1"/>
</dbReference>
<dbReference type="SUPFAM" id="SSF47384">
    <property type="entry name" value="Homodimeric domain of signal transducing histidine kinase"/>
    <property type="match status" value="1"/>
</dbReference>
<reference evidence="16" key="1">
    <citation type="journal article" date="2012" name="PLoS ONE">
        <title>Gene sets for utilization of primary and secondary nutrition supplies in the distal gut of endangered iberian lynx.</title>
        <authorList>
            <person name="Alcaide M."/>
            <person name="Messina E."/>
            <person name="Richter M."/>
            <person name="Bargiela R."/>
            <person name="Peplies J."/>
            <person name="Huws S.A."/>
            <person name="Newbold C.J."/>
            <person name="Golyshin P.N."/>
            <person name="Simon M.A."/>
            <person name="Lopez G."/>
            <person name="Yakimov M.M."/>
            <person name="Ferrer M."/>
        </authorList>
    </citation>
    <scope>NUCLEOTIDE SEQUENCE</scope>
</reference>
<keyword evidence="10" id="KW-0067">ATP-binding</keyword>
<evidence type="ECO:0000256" key="14">
    <source>
        <dbReference type="SAM" id="Phobius"/>
    </source>
</evidence>
<evidence type="ECO:0000259" key="15">
    <source>
        <dbReference type="PROSITE" id="PS50109"/>
    </source>
</evidence>
<organism evidence="16">
    <name type="scientific">gut metagenome</name>
    <dbReference type="NCBI Taxonomy" id="749906"/>
    <lineage>
        <taxon>unclassified sequences</taxon>
        <taxon>metagenomes</taxon>
        <taxon>organismal metagenomes</taxon>
    </lineage>
</organism>
<dbReference type="InterPro" id="IPR003661">
    <property type="entry name" value="HisK_dim/P_dom"/>
</dbReference>
<comment type="caution">
    <text evidence="16">The sequence shown here is derived from an EMBL/GenBank/DDBJ whole genome shotgun (WGS) entry which is preliminary data.</text>
</comment>
<name>J9C872_9ZZZZ</name>
<evidence type="ECO:0000256" key="11">
    <source>
        <dbReference type="ARBA" id="ARBA00022989"/>
    </source>
</evidence>
<feature type="transmembrane region" description="Helical" evidence="14">
    <location>
        <begin position="12"/>
        <end position="38"/>
    </location>
</feature>
<accession>J9C872</accession>
<evidence type="ECO:0000256" key="3">
    <source>
        <dbReference type="ARBA" id="ARBA00012438"/>
    </source>
</evidence>
<comment type="catalytic activity">
    <reaction evidence="1">
        <text>ATP + protein L-histidine = ADP + protein N-phospho-L-histidine.</text>
        <dbReference type="EC" id="2.7.13.3"/>
    </reaction>
</comment>
<dbReference type="InterPro" id="IPR050398">
    <property type="entry name" value="HssS/ArlS-like"/>
</dbReference>
<keyword evidence="4" id="KW-1003">Cell membrane</keyword>
<dbReference type="Pfam" id="PF00512">
    <property type="entry name" value="HisKA"/>
    <property type="match status" value="1"/>
</dbReference>
<dbReference type="InterPro" id="IPR005467">
    <property type="entry name" value="His_kinase_dom"/>
</dbReference>
<evidence type="ECO:0000256" key="2">
    <source>
        <dbReference type="ARBA" id="ARBA00004651"/>
    </source>
</evidence>
<dbReference type="GO" id="GO:0005524">
    <property type="term" value="F:ATP binding"/>
    <property type="evidence" value="ECO:0007669"/>
    <property type="project" value="UniProtKB-KW"/>
</dbReference>
<evidence type="ECO:0000256" key="13">
    <source>
        <dbReference type="ARBA" id="ARBA00023136"/>
    </source>
</evidence>
<dbReference type="PANTHER" id="PTHR45528:SF1">
    <property type="entry name" value="SENSOR HISTIDINE KINASE CPXA"/>
    <property type="match status" value="1"/>
</dbReference>
<dbReference type="EC" id="2.7.13.3" evidence="3"/>
<evidence type="ECO:0000256" key="5">
    <source>
        <dbReference type="ARBA" id="ARBA00022553"/>
    </source>
</evidence>
<evidence type="ECO:0000313" key="16">
    <source>
        <dbReference type="EMBL" id="EJW96040.1"/>
    </source>
</evidence>
<keyword evidence="8" id="KW-0547">Nucleotide-binding</keyword>
<evidence type="ECO:0000256" key="7">
    <source>
        <dbReference type="ARBA" id="ARBA00022692"/>
    </source>
</evidence>
<comment type="subcellular location">
    <subcellularLocation>
        <location evidence="2">Cell membrane</location>
        <topology evidence="2">Multi-pass membrane protein</topology>
    </subcellularLocation>
</comment>
<evidence type="ECO:0000256" key="6">
    <source>
        <dbReference type="ARBA" id="ARBA00022679"/>
    </source>
</evidence>
<evidence type="ECO:0000256" key="8">
    <source>
        <dbReference type="ARBA" id="ARBA00022741"/>
    </source>
</evidence>
<dbReference type="EMBL" id="AMCI01005495">
    <property type="protein sequence ID" value="EJW96040.1"/>
    <property type="molecule type" value="Genomic_DNA"/>
</dbReference>
<feature type="domain" description="Histidine kinase" evidence="15">
    <location>
        <begin position="109"/>
        <end position="172"/>
    </location>
</feature>
<dbReference type="AlphaFoldDB" id="J9C872"/>
<dbReference type="GO" id="GO:0005886">
    <property type="term" value="C:plasma membrane"/>
    <property type="evidence" value="ECO:0007669"/>
    <property type="project" value="UniProtKB-SubCell"/>
</dbReference>
<dbReference type="PANTHER" id="PTHR45528">
    <property type="entry name" value="SENSOR HISTIDINE KINASE CPXA"/>
    <property type="match status" value="1"/>
</dbReference>
<sequence length="172" mass="19531">MVIGFVIFNGSAIILMCCGWFFAIPVAIIYSGVLYYLLKKKYAKTHEDYQKVLDIAQKMANGDLEAPADIDAGMYEPLKNQLYQVREGFQKAVDAEVKSQRMKTELITNVSHDLKTPLTAIITYVDLLKKPDITDEEQADYIKTLEKKSQRLKQLIADLFDVSKAVSREMTP</sequence>
<protein>
    <recommendedName>
        <fullName evidence="3">histidine kinase</fullName>
        <ecNumber evidence="3">2.7.13.3</ecNumber>
    </recommendedName>
</protein>
<dbReference type="SMART" id="SM00388">
    <property type="entry name" value="HisKA"/>
    <property type="match status" value="1"/>
</dbReference>
<keyword evidence="9 16" id="KW-0418">Kinase</keyword>
<evidence type="ECO:0000256" key="12">
    <source>
        <dbReference type="ARBA" id="ARBA00023012"/>
    </source>
</evidence>
<keyword evidence="12" id="KW-0902">Two-component regulatory system</keyword>
<evidence type="ECO:0000256" key="1">
    <source>
        <dbReference type="ARBA" id="ARBA00000085"/>
    </source>
</evidence>
<dbReference type="GO" id="GO:0000155">
    <property type="term" value="F:phosphorelay sensor kinase activity"/>
    <property type="evidence" value="ECO:0007669"/>
    <property type="project" value="InterPro"/>
</dbReference>
<feature type="non-terminal residue" evidence="16">
    <location>
        <position position="172"/>
    </location>
</feature>